<proteinExistence type="predicted"/>
<keyword evidence="1" id="KW-0812">Transmembrane</keyword>
<reference evidence="2" key="1">
    <citation type="submission" date="2017-10" db="EMBL/GenBank/DDBJ databases">
        <title>Ascovirus isolated from Spodoptera litura (Noctuidae: Lepidoptera) transmitted by generalist endoparasitoid Meteorus pulchricornis (Braconidae: Hymenoptera).</title>
        <authorList>
            <person name="Arai E."/>
            <person name="Ishii K."/>
            <person name="Ishii H."/>
            <person name="Kunimi Y."/>
            <person name="Inoue M.N."/>
            <person name="Makiyama N."/>
            <person name="Sagawa S."/>
            <person name="Nakai M."/>
        </authorList>
    </citation>
    <scope>NUCLEOTIDE SEQUENCE [LARGE SCALE GENOMIC DNA]</scope>
    <source>
        <strain evidence="2">ENT01</strain>
    </source>
</reference>
<name>A0A2Z5UZD9_9VIRU</name>
<organism evidence="2">
    <name type="scientific">Heliothis virescens ascovirus 3j</name>
    <dbReference type="NCBI Taxonomy" id="1561067"/>
    <lineage>
        <taxon>Viruses</taxon>
        <taxon>Varidnaviria</taxon>
        <taxon>Bamfordvirae</taxon>
        <taxon>Nucleocytoviricota</taxon>
        <taxon>Megaviricetes</taxon>
        <taxon>Pimascovirales</taxon>
        <taxon>Pimascovirales incertae sedis</taxon>
        <taxon>Ascoviridae</taxon>
        <taxon>Ascovirus</taxon>
    </lineage>
</organism>
<sequence length="486" mass="52083">MGSSISTAVSKATQNTVQTLRTVNVNQDSQTIKTHIFNFLDSKEGSITIEDISNVIHTATSFASQLANATSDSMQAKTAQSIMQNLMTQIKDINLLQVGLSAADTACISNVTLQAFTKTANKCLGQVVTNVRNEIIAKNDITAKNITSKVDQEVYMKCSSTAAVDAAVASSSTEALSQKESTIVSGVNASWVVLAIAGVAVIVVGPEVVLTRPDVIKFLPAVACIGVGAGLIVYHYSTASKPSVTFFDAPSSTLDATTGVQIGSEVVDPSDIDNTIIGGSYTDYQYRKGKLYGYMANKSPDRALLLSQLVSPPLIAKLSDDRFSINVYTIHDPTKPVAAVSLVGGEAFQSDDIGVTFYNPENYYPPADRNKAMHLLYIEGKYLRLKNWSPKLQSWVTDHEAVQYGTKPTVPYVIPDNLLSQKPTDNTISRYYHRSTVETNAKLYAGYALCAVGVALFMLPSLLTSRSVASVSSPGNIASSSVGNKR</sequence>
<protein>
    <submittedName>
        <fullName evidence="2">Uncharacterized protein</fullName>
    </submittedName>
</protein>
<keyword evidence="1" id="KW-1133">Transmembrane helix</keyword>
<feature type="transmembrane region" description="Helical" evidence="1">
    <location>
        <begin position="218"/>
        <end position="236"/>
    </location>
</feature>
<evidence type="ECO:0000313" key="2">
    <source>
        <dbReference type="EMBL" id="BBB16521.1"/>
    </source>
</evidence>
<keyword evidence="1" id="KW-0472">Membrane</keyword>
<dbReference type="Proteomes" id="UP000317522">
    <property type="component" value="Segment"/>
</dbReference>
<accession>A0A2Z5UZD9</accession>
<evidence type="ECO:0000256" key="1">
    <source>
        <dbReference type="SAM" id="Phobius"/>
    </source>
</evidence>
<dbReference type="EMBL" id="LC332918">
    <property type="protein sequence ID" value="BBB16521.1"/>
    <property type="molecule type" value="Genomic_DNA"/>
</dbReference>
<feature type="transmembrane region" description="Helical" evidence="1">
    <location>
        <begin position="189"/>
        <end position="211"/>
    </location>
</feature>
<feature type="transmembrane region" description="Helical" evidence="1">
    <location>
        <begin position="444"/>
        <end position="463"/>
    </location>
</feature>